<dbReference type="SUPFAM" id="SSF46689">
    <property type="entry name" value="Homeodomain-like"/>
    <property type="match status" value="1"/>
</dbReference>
<dbReference type="PROSITE" id="PS51294">
    <property type="entry name" value="HTH_MYB"/>
    <property type="match status" value="2"/>
</dbReference>
<accession>A0A0Q3KTE7</accession>
<dbReference type="GO" id="GO:0003700">
    <property type="term" value="F:DNA-binding transcription factor activity"/>
    <property type="evidence" value="ECO:0007669"/>
    <property type="project" value="InterPro"/>
</dbReference>
<dbReference type="InterPro" id="IPR009057">
    <property type="entry name" value="Homeodomain-like_sf"/>
</dbReference>
<reference evidence="11" key="3">
    <citation type="submission" date="2018-08" db="UniProtKB">
        <authorList>
            <consortium name="EnsemblPlants"/>
        </authorList>
    </citation>
    <scope>IDENTIFICATION</scope>
    <source>
        <strain evidence="11">cv. Bd21</strain>
    </source>
</reference>
<dbReference type="AlphaFoldDB" id="A0A0Q3KTE7"/>
<evidence type="ECO:0000256" key="3">
    <source>
        <dbReference type="ARBA" id="ARBA00023015"/>
    </source>
</evidence>
<dbReference type="CDD" id="cd00167">
    <property type="entry name" value="SANT"/>
    <property type="match status" value="2"/>
</dbReference>
<evidence type="ECO:0000256" key="4">
    <source>
        <dbReference type="ARBA" id="ARBA00023125"/>
    </source>
</evidence>
<feature type="compositionally biased region" description="Polar residues" evidence="7">
    <location>
        <begin position="1"/>
        <end position="10"/>
    </location>
</feature>
<evidence type="ECO:0000256" key="1">
    <source>
        <dbReference type="ARBA" id="ARBA00004123"/>
    </source>
</evidence>
<evidence type="ECO:0000259" key="9">
    <source>
        <dbReference type="PROSITE" id="PS51294"/>
    </source>
</evidence>
<name>A0A0Q3KTE7_BRADI</name>
<dbReference type="InterPro" id="IPR001005">
    <property type="entry name" value="SANT/Myb"/>
</dbReference>
<dbReference type="InterPro" id="IPR044676">
    <property type="entry name" value="EOBI/EOBII-like_plant"/>
</dbReference>
<protein>
    <submittedName>
        <fullName evidence="10 11">Uncharacterized protein</fullName>
    </submittedName>
</protein>
<keyword evidence="6" id="KW-0539">Nucleus</keyword>
<dbReference type="RefSeq" id="XP_003581410.1">
    <property type="nucleotide sequence ID" value="XM_003581362.4"/>
</dbReference>
<dbReference type="Proteomes" id="UP000008810">
    <property type="component" value="Chromosome 5"/>
</dbReference>
<dbReference type="Gramene" id="KQJ83493">
    <property type="protein sequence ID" value="KQJ83493"/>
    <property type="gene ID" value="BRADI_5g15246v3"/>
</dbReference>
<evidence type="ECO:0000256" key="5">
    <source>
        <dbReference type="ARBA" id="ARBA00023163"/>
    </source>
</evidence>
<evidence type="ECO:0000256" key="2">
    <source>
        <dbReference type="ARBA" id="ARBA00022737"/>
    </source>
</evidence>
<dbReference type="GO" id="GO:0005634">
    <property type="term" value="C:nucleus"/>
    <property type="evidence" value="ECO:0000318"/>
    <property type="project" value="GO_Central"/>
</dbReference>
<proteinExistence type="predicted"/>
<keyword evidence="4" id="KW-0238">DNA-binding</keyword>
<reference evidence="10" key="2">
    <citation type="submission" date="2017-06" db="EMBL/GenBank/DDBJ databases">
        <title>WGS assembly of Brachypodium distachyon.</title>
        <authorList>
            <consortium name="The International Brachypodium Initiative"/>
            <person name="Lucas S."/>
            <person name="Harmon-Smith M."/>
            <person name="Lail K."/>
            <person name="Tice H."/>
            <person name="Grimwood J."/>
            <person name="Bruce D."/>
            <person name="Barry K."/>
            <person name="Shu S."/>
            <person name="Lindquist E."/>
            <person name="Wang M."/>
            <person name="Pitluck S."/>
            <person name="Vogel J.P."/>
            <person name="Garvin D.F."/>
            <person name="Mockler T.C."/>
            <person name="Schmutz J."/>
            <person name="Rokhsar D."/>
            <person name="Bevan M.W."/>
        </authorList>
    </citation>
    <scope>NUCLEOTIDE SEQUENCE</scope>
    <source>
        <strain evidence="10">Bd21</strain>
    </source>
</reference>
<dbReference type="Pfam" id="PF00249">
    <property type="entry name" value="Myb_DNA-binding"/>
    <property type="match status" value="2"/>
</dbReference>
<reference evidence="10 11" key="1">
    <citation type="journal article" date="2010" name="Nature">
        <title>Genome sequencing and analysis of the model grass Brachypodium distachyon.</title>
        <authorList>
            <consortium name="International Brachypodium Initiative"/>
        </authorList>
    </citation>
    <scope>NUCLEOTIDE SEQUENCE [LARGE SCALE GENOMIC DNA]</scope>
    <source>
        <strain evidence="10">Bd21</strain>
        <strain evidence="11">cv. Bd21</strain>
    </source>
</reference>
<dbReference type="KEGG" id="bdi:100837963"/>
<dbReference type="GeneID" id="100837963"/>
<feature type="domain" description="Myb-like" evidence="8">
    <location>
        <begin position="67"/>
        <end position="117"/>
    </location>
</feature>
<evidence type="ECO:0000256" key="7">
    <source>
        <dbReference type="SAM" id="MobiDB-lite"/>
    </source>
</evidence>
<dbReference type="GO" id="GO:0043565">
    <property type="term" value="F:sequence-specific DNA binding"/>
    <property type="evidence" value="ECO:0000318"/>
    <property type="project" value="GO_Central"/>
</dbReference>
<dbReference type="PROSITE" id="PS50090">
    <property type="entry name" value="MYB_LIKE"/>
    <property type="match status" value="2"/>
</dbReference>
<evidence type="ECO:0000259" key="8">
    <source>
        <dbReference type="PROSITE" id="PS50090"/>
    </source>
</evidence>
<feature type="region of interest" description="Disordered" evidence="7">
    <location>
        <begin position="1"/>
        <end position="20"/>
    </location>
</feature>
<dbReference type="PANTHER" id="PTHR45675:SF3">
    <property type="entry name" value="OS04G0508500 PROTEIN"/>
    <property type="match status" value="1"/>
</dbReference>
<sequence length="278" mass="30725">MADGQVTGSWGVQDDGWRKGPWTGQEDKLLLEHVRQHGDGRWNSVSKLTGLKRSGKSCRLRWVNYLRPDLKRGKMTPQEESTIVQLHAVWGNRWSTIARSLPGRTDNEIKNYWRTHFKKGKPSKNIERARARFLKQRREMQQQQQQQEQQQQQSLLLAGQDKADAAELAGARTASIVVEDEQSAGGMGVATSTLAGAGHDHREELIMQDVMDFLCPMSCVLQLQHGGGQGGAAGSSCCASTSEGYGSSEDDGPATWGSLWNLEDVVVHDVGGGAWTLW</sequence>
<dbReference type="PANTHER" id="PTHR45675">
    <property type="entry name" value="MYB TRANSCRIPTION FACTOR-RELATED-RELATED"/>
    <property type="match status" value="1"/>
</dbReference>
<evidence type="ECO:0000256" key="6">
    <source>
        <dbReference type="ARBA" id="ARBA00023242"/>
    </source>
</evidence>
<dbReference type="InterPro" id="IPR017930">
    <property type="entry name" value="Myb_dom"/>
</dbReference>
<dbReference type="EMBL" id="CM000884">
    <property type="protein sequence ID" value="KQJ83493.1"/>
    <property type="molecule type" value="Genomic_DNA"/>
</dbReference>
<feature type="domain" description="HTH myb-type" evidence="9">
    <location>
        <begin position="67"/>
        <end position="121"/>
    </location>
</feature>
<dbReference type="FunFam" id="1.10.10.60:FF:000011">
    <property type="entry name" value="Myb transcription factor"/>
    <property type="match status" value="1"/>
</dbReference>
<dbReference type="FunFam" id="1.10.10.60:FF:000517">
    <property type="entry name" value="MYB-related transcription factor"/>
    <property type="match status" value="1"/>
</dbReference>
<evidence type="ECO:0000313" key="12">
    <source>
        <dbReference type="Proteomes" id="UP000008810"/>
    </source>
</evidence>
<evidence type="ECO:0000313" key="11">
    <source>
        <dbReference type="EnsemblPlants" id="KQJ83493"/>
    </source>
</evidence>
<organism evidence="10">
    <name type="scientific">Brachypodium distachyon</name>
    <name type="common">Purple false brome</name>
    <name type="synonym">Trachynia distachya</name>
    <dbReference type="NCBI Taxonomy" id="15368"/>
    <lineage>
        <taxon>Eukaryota</taxon>
        <taxon>Viridiplantae</taxon>
        <taxon>Streptophyta</taxon>
        <taxon>Embryophyta</taxon>
        <taxon>Tracheophyta</taxon>
        <taxon>Spermatophyta</taxon>
        <taxon>Magnoliopsida</taxon>
        <taxon>Liliopsida</taxon>
        <taxon>Poales</taxon>
        <taxon>Poaceae</taxon>
        <taxon>BOP clade</taxon>
        <taxon>Pooideae</taxon>
        <taxon>Stipodae</taxon>
        <taxon>Brachypodieae</taxon>
        <taxon>Brachypodium</taxon>
    </lineage>
</organism>
<feature type="compositionally biased region" description="Low complexity" evidence="7">
    <location>
        <begin position="141"/>
        <end position="153"/>
    </location>
</feature>
<dbReference type="Gene3D" id="1.10.10.60">
    <property type="entry name" value="Homeodomain-like"/>
    <property type="match status" value="2"/>
</dbReference>
<dbReference type="EnsemblPlants" id="KQJ83493">
    <property type="protein sequence ID" value="KQJ83493"/>
    <property type="gene ID" value="BRADI_5g15246v3"/>
</dbReference>
<gene>
    <name evidence="11" type="primary">LOC100837963</name>
    <name evidence="10" type="ORF">BRADI_5g15246v3</name>
</gene>
<feature type="domain" description="HTH myb-type" evidence="9">
    <location>
        <begin position="14"/>
        <end position="66"/>
    </location>
</feature>
<keyword evidence="3" id="KW-0805">Transcription regulation</keyword>
<evidence type="ECO:0000313" key="10">
    <source>
        <dbReference type="EMBL" id="KQJ83493.1"/>
    </source>
</evidence>
<comment type="subcellular location">
    <subcellularLocation>
        <location evidence="1">Nucleus</location>
    </subcellularLocation>
</comment>
<dbReference type="OrthoDB" id="2143914at2759"/>
<keyword evidence="5" id="KW-0804">Transcription</keyword>
<dbReference type="SMART" id="SM00717">
    <property type="entry name" value="SANT"/>
    <property type="match status" value="2"/>
</dbReference>
<feature type="region of interest" description="Disordered" evidence="7">
    <location>
        <begin position="137"/>
        <end position="156"/>
    </location>
</feature>
<dbReference type="GO" id="GO:0006355">
    <property type="term" value="P:regulation of DNA-templated transcription"/>
    <property type="evidence" value="ECO:0000318"/>
    <property type="project" value="GO_Central"/>
</dbReference>
<feature type="region of interest" description="Disordered" evidence="7">
    <location>
        <begin position="232"/>
        <end position="251"/>
    </location>
</feature>
<dbReference type="ExpressionAtlas" id="A0A0Q3KTE7">
    <property type="expression patterns" value="baseline"/>
</dbReference>
<keyword evidence="2" id="KW-0677">Repeat</keyword>
<keyword evidence="12" id="KW-1185">Reference proteome</keyword>
<feature type="domain" description="Myb-like" evidence="8">
    <location>
        <begin position="14"/>
        <end position="66"/>
    </location>
</feature>